<dbReference type="GO" id="GO:0005886">
    <property type="term" value="C:plasma membrane"/>
    <property type="evidence" value="ECO:0007669"/>
    <property type="project" value="UniProtKB-SubCell"/>
</dbReference>
<evidence type="ECO:0000313" key="8">
    <source>
        <dbReference type="Proteomes" id="UP000598633"/>
    </source>
</evidence>
<evidence type="ECO:0000256" key="5">
    <source>
        <dbReference type="ARBA" id="ARBA00023136"/>
    </source>
</evidence>
<feature type="transmembrane region" description="Helical" evidence="6">
    <location>
        <begin position="301"/>
        <end position="325"/>
    </location>
</feature>
<evidence type="ECO:0000256" key="4">
    <source>
        <dbReference type="ARBA" id="ARBA00022989"/>
    </source>
</evidence>
<dbReference type="PANTHER" id="PTHR39087:SF2">
    <property type="entry name" value="UPF0104 MEMBRANE PROTEIN MJ1595"/>
    <property type="match status" value="1"/>
</dbReference>
<feature type="transmembrane region" description="Helical" evidence="6">
    <location>
        <begin position="224"/>
        <end position="246"/>
    </location>
</feature>
<feature type="transmembrane region" description="Helical" evidence="6">
    <location>
        <begin position="258"/>
        <end position="280"/>
    </location>
</feature>
<organism evidence="7 8">
    <name type="scientific">Candidatus Sulfomarinibacter kjeldsenii</name>
    <dbReference type="NCBI Taxonomy" id="2885994"/>
    <lineage>
        <taxon>Bacteria</taxon>
        <taxon>Pseudomonadati</taxon>
        <taxon>Acidobacteriota</taxon>
        <taxon>Thermoanaerobaculia</taxon>
        <taxon>Thermoanaerobaculales</taxon>
        <taxon>Candidatus Sulfomarinibacteraceae</taxon>
        <taxon>Candidatus Sulfomarinibacter</taxon>
    </lineage>
</organism>
<dbReference type="NCBIfam" id="TIGR00374">
    <property type="entry name" value="flippase-like domain"/>
    <property type="match status" value="1"/>
</dbReference>
<feature type="transmembrane region" description="Helical" evidence="6">
    <location>
        <begin position="159"/>
        <end position="179"/>
    </location>
</feature>
<name>A0A8J6Y5G3_9BACT</name>
<feature type="transmembrane region" description="Helical" evidence="6">
    <location>
        <begin position="115"/>
        <end position="139"/>
    </location>
</feature>
<comment type="subcellular location">
    <subcellularLocation>
        <location evidence="1">Cell membrane</location>
        <topology evidence="1">Multi-pass membrane protein</topology>
    </subcellularLocation>
</comment>
<dbReference type="AlphaFoldDB" id="A0A8J6Y5G3"/>
<evidence type="ECO:0000256" key="2">
    <source>
        <dbReference type="ARBA" id="ARBA00022475"/>
    </source>
</evidence>
<keyword evidence="3 6" id="KW-0812">Transmembrane</keyword>
<dbReference type="InterPro" id="IPR022791">
    <property type="entry name" value="L-PG_synthase/AglD"/>
</dbReference>
<comment type="caution">
    <text evidence="7">The sequence shown here is derived from an EMBL/GenBank/DDBJ whole genome shotgun (WGS) entry which is preliminary data.</text>
</comment>
<evidence type="ECO:0000313" key="7">
    <source>
        <dbReference type="EMBL" id="MBD3870592.1"/>
    </source>
</evidence>
<keyword evidence="5 6" id="KW-0472">Membrane</keyword>
<dbReference type="PANTHER" id="PTHR39087">
    <property type="entry name" value="UPF0104 MEMBRANE PROTEIN MJ1595"/>
    <property type="match status" value="1"/>
</dbReference>
<dbReference type="Pfam" id="PF03706">
    <property type="entry name" value="LPG_synthase_TM"/>
    <property type="match status" value="1"/>
</dbReference>
<sequence>MAKKAIRIGVSLALMVVLLAVFLWNVDFQEVGRSLAGADFQMLIAASLVALSSYWLRALRWQFILRPVGHVRLSSVLLTTAVGYAALSLLPARMGDLIRPLLLARREKIPASASLASILTERVFDLWSVVFFFLVFVIWPPLMSNLDEEAQHSLEVLSLSGYVVGAGLLIGTCILLGLFRYQERFVELLTRPISWIKASWRQPTTNFFNHFLDGLRVLQRPRDLLITTAASLLMWYVICWQVRFTLLAFDVDLPLRAAYLIVTMAVIGLAVPTPGGVGGFHKATQVGMTLFFGIGLNEATGIAIAYHAICFVPITIIGLLCVPLLGVNLREVNSVGSEAAEE</sequence>
<keyword evidence="4 6" id="KW-1133">Transmembrane helix</keyword>
<feature type="transmembrane region" description="Helical" evidence="6">
    <location>
        <begin position="38"/>
        <end position="56"/>
    </location>
</feature>
<proteinExistence type="predicted"/>
<evidence type="ECO:0000256" key="1">
    <source>
        <dbReference type="ARBA" id="ARBA00004651"/>
    </source>
</evidence>
<dbReference type="EMBL" id="JACXWA010000070">
    <property type="protein sequence ID" value="MBD3870592.1"/>
    <property type="molecule type" value="Genomic_DNA"/>
</dbReference>
<accession>A0A8J6Y5G3</accession>
<evidence type="ECO:0000256" key="3">
    <source>
        <dbReference type="ARBA" id="ARBA00022692"/>
    </source>
</evidence>
<feature type="transmembrane region" description="Helical" evidence="6">
    <location>
        <begin position="6"/>
        <end position="26"/>
    </location>
</feature>
<dbReference type="Proteomes" id="UP000598633">
    <property type="component" value="Unassembled WGS sequence"/>
</dbReference>
<keyword evidence="2" id="KW-1003">Cell membrane</keyword>
<evidence type="ECO:0000256" key="6">
    <source>
        <dbReference type="SAM" id="Phobius"/>
    </source>
</evidence>
<gene>
    <name evidence="7" type="ORF">IFJ97_04460</name>
</gene>
<protein>
    <submittedName>
        <fullName evidence="7">Flippase-like domain-containing protein</fullName>
    </submittedName>
</protein>
<reference evidence="7 8" key="1">
    <citation type="submission" date="2020-08" db="EMBL/GenBank/DDBJ databases">
        <title>Acidobacteriota in marine sediments use diverse sulfur dissimilation pathways.</title>
        <authorList>
            <person name="Wasmund K."/>
        </authorList>
    </citation>
    <scope>NUCLEOTIDE SEQUENCE [LARGE SCALE GENOMIC DNA]</scope>
    <source>
        <strain evidence="7">MAG AM3-A</strain>
    </source>
</reference>